<sequence>MTKSSKTPDPAQPVVSDAERNAALLPRSIDDKHAFTLRVPDGDTHARHVCNDCGYIHYTNPKIVVGSVVTWHCAEDGDVRYLMCRRAIEPRKGFWTLPAGYLENGETTDAGARREALEEACADIRIDALLAVYSLAHISQVQLMYKATLLSPDIDVGEESLEVALFRKEDIPWDELAFPSVRWALTQFQEVAQTPVFAPFTNPVEDAGKPD</sequence>
<evidence type="ECO:0000259" key="1">
    <source>
        <dbReference type="PROSITE" id="PS51462"/>
    </source>
</evidence>
<dbReference type="PROSITE" id="PS51462">
    <property type="entry name" value="NUDIX"/>
    <property type="match status" value="1"/>
</dbReference>
<dbReference type="Pfam" id="PF00293">
    <property type="entry name" value="NUDIX"/>
    <property type="match status" value="1"/>
</dbReference>
<dbReference type="InterPro" id="IPR000086">
    <property type="entry name" value="NUDIX_hydrolase_dom"/>
</dbReference>
<proteinExistence type="predicted"/>
<dbReference type="Gene3D" id="3.90.79.10">
    <property type="entry name" value="Nucleoside Triphosphate Pyrophosphohydrolase"/>
    <property type="match status" value="1"/>
</dbReference>
<feature type="domain" description="Nudix hydrolase" evidence="1">
    <location>
        <begin position="61"/>
        <end position="189"/>
    </location>
</feature>
<dbReference type="STRING" id="1458461.BN1012_Phect1318"/>
<dbReference type="GO" id="GO:0003824">
    <property type="term" value="F:catalytic activity"/>
    <property type="evidence" value="ECO:0007669"/>
    <property type="project" value="UniProtKB-ARBA"/>
</dbReference>
<protein>
    <submittedName>
        <fullName evidence="2">MutT/nudix family protein</fullName>
    </submittedName>
</protein>
<dbReference type="OrthoDB" id="9761969at2"/>
<name>X5MCT7_9HYPH</name>
<gene>
    <name evidence="2" type="ORF">BN1012_Phect1318</name>
</gene>
<dbReference type="AlphaFoldDB" id="X5MCT7"/>
<dbReference type="RefSeq" id="WP_081826431.1">
    <property type="nucleotide sequence ID" value="NZ_HG966617.1"/>
</dbReference>
<reference evidence="2 3" key="1">
    <citation type="journal article" date="2014" name="Front. Genet.">
        <title>Genome and metabolic network of "Candidatus Phaeomarinobacter ectocarpi" Ec32, a new candidate genus of Alphaproteobacteria frequently associated with brown algae.</title>
        <authorList>
            <person name="Dittami S.M."/>
            <person name="Barbeyron T."/>
            <person name="Boyen C."/>
            <person name="Cambefort J."/>
            <person name="Collet G."/>
            <person name="Delage L."/>
            <person name="Gobet A."/>
            <person name="Groisillier A."/>
            <person name="Leblanc C."/>
            <person name="Michel G."/>
            <person name="Scornet D."/>
            <person name="Siegel A."/>
            <person name="Tapia J.E."/>
            <person name="Tonon T."/>
        </authorList>
    </citation>
    <scope>NUCLEOTIDE SEQUENCE [LARGE SCALE GENOMIC DNA]</scope>
    <source>
        <strain evidence="2 3">Ec32</strain>
    </source>
</reference>
<accession>X5MCT7</accession>
<dbReference type="PANTHER" id="PTHR43222:SF2">
    <property type="entry name" value="NUDIX HYDROLASE 23, CHLOROPLASTIC"/>
    <property type="match status" value="1"/>
</dbReference>
<dbReference type="KEGG" id="pect:BN1012_Phect1318"/>
<dbReference type="CDD" id="cd04511">
    <property type="entry name" value="NUDIX_Hydrolase"/>
    <property type="match status" value="1"/>
</dbReference>
<dbReference type="HOGENOM" id="CLU_037162_16_1_5"/>
<evidence type="ECO:0000313" key="2">
    <source>
        <dbReference type="EMBL" id="CDO59532.1"/>
    </source>
</evidence>
<evidence type="ECO:0000313" key="3">
    <source>
        <dbReference type="Proteomes" id="UP000032160"/>
    </source>
</evidence>
<dbReference type="PANTHER" id="PTHR43222">
    <property type="entry name" value="NUDIX HYDROLASE 23"/>
    <property type="match status" value="1"/>
</dbReference>
<dbReference type="InterPro" id="IPR029401">
    <property type="entry name" value="Nudix_N"/>
</dbReference>
<dbReference type="Proteomes" id="UP000032160">
    <property type="component" value="Chromosome I"/>
</dbReference>
<keyword evidence="3" id="KW-1185">Reference proteome</keyword>
<dbReference type="Gene3D" id="2.20.70.10">
    <property type="match status" value="1"/>
</dbReference>
<dbReference type="SUPFAM" id="SSF55811">
    <property type="entry name" value="Nudix"/>
    <property type="match status" value="1"/>
</dbReference>
<dbReference type="InterPro" id="IPR015797">
    <property type="entry name" value="NUDIX_hydrolase-like_dom_sf"/>
</dbReference>
<dbReference type="EMBL" id="HG966617">
    <property type="protein sequence ID" value="CDO59532.1"/>
    <property type="molecule type" value="Genomic_DNA"/>
</dbReference>
<organism evidence="2 3">
    <name type="scientific">Candidatus Phaeomarinibacter ectocarpi</name>
    <dbReference type="NCBI Taxonomy" id="1458461"/>
    <lineage>
        <taxon>Bacteria</taxon>
        <taxon>Pseudomonadati</taxon>
        <taxon>Pseudomonadota</taxon>
        <taxon>Alphaproteobacteria</taxon>
        <taxon>Hyphomicrobiales</taxon>
        <taxon>Parvibaculaceae</taxon>
        <taxon>Candidatus Phaeomarinibacter</taxon>
    </lineage>
</organism>
<dbReference type="Pfam" id="PF14803">
    <property type="entry name" value="Zn_ribbon_Nudix"/>
    <property type="match status" value="1"/>
</dbReference>